<feature type="coiled-coil region" evidence="1">
    <location>
        <begin position="234"/>
        <end position="261"/>
    </location>
</feature>
<evidence type="ECO:0000313" key="3">
    <source>
        <dbReference type="Proteomes" id="UP001630127"/>
    </source>
</evidence>
<comment type="caution">
    <text evidence="2">The sequence shown here is derived from an EMBL/GenBank/DDBJ whole genome shotgun (WGS) entry which is preliminary data.</text>
</comment>
<accession>A0ABD3AC19</accession>
<evidence type="ECO:0000256" key="1">
    <source>
        <dbReference type="SAM" id="Coils"/>
    </source>
</evidence>
<protein>
    <submittedName>
        <fullName evidence="2">Uncharacterized protein</fullName>
    </submittedName>
</protein>
<keyword evidence="3" id="KW-1185">Reference proteome</keyword>
<reference evidence="2 3" key="1">
    <citation type="submission" date="2024-11" db="EMBL/GenBank/DDBJ databases">
        <title>A near-complete genome assembly of Cinchona calisaya.</title>
        <authorList>
            <person name="Lian D.C."/>
            <person name="Zhao X.W."/>
            <person name="Wei L."/>
        </authorList>
    </citation>
    <scope>NUCLEOTIDE SEQUENCE [LARGE SCALE GENOMIC DNA]</scope>
    <source>
        <tissue evidence="2">Nenye</tissue>
    </source>
</reference>
<keyword evidence="1" id="KW-0175">Coiled coil</keyword>
<dbReference type="Proteomes" id="UP001630127">
    <property type="component" value="Unassembled WGS sequence"/>
</dbReference>
<dbReference type="AlphaFoldDB" id="A0ABD3AC19"/>
<evidence type="ECO:0000313" key="2">
    <source>
        <dbReference type="EMBL" id="KAL3529355.1"/>
    </source>
</evidence>
<sequence length="284" mass="31371">MRSSSVQDGLIHSVEISTDESCFQHGPTTIGSLDDLETFISSLPSTKDIYNLFDNGVFGKGSGFLQTKRTKKVKIFSSCGIHDEPCSSTPLRDLSPINENLVRGKEVISESIDKISSKGKEIFHLEDETNDELFDYTPLNNGTPDSVTAQQGSSVGESRRSYIDDLILPPQVTKISYGAMQVVLTIAAQTVKSNCLNQLFSMNPLDPKTMVKEEITRSQVESLNEEHGKMVQDISSIKNSLNVLDGEINKLETNLSLLQTRRAAEAQTLNKHESALIHTRNTLH</sequence>
<gene>
    <name evidence="2" type="ORF">ACH5RR_008677</name>
</gene>
<organism evidence="2 3">
    <name type="scientific">Cinchona calisaya</name>
    <dbReference type="NCBI Taxonomy" id="153742"/>
    <lineage>
        <taxon>Eukaryota</taxon>
        <taxon>Viridiplantae</taxon>
        <taxon>Streptophyta</taxon>
        <taxon>Embryophyta</taxon>
        <taxon>Tracheophyta</taxon>
        <taxon>Spermatophyta</taxon>
        <taxon>Magnoliopsida</taxon>
        <taxon>eudicotyledons</taxon>
        <taxon>Gunneridae</taxon>
        <taxon>Pentapetalae</taxon>
        <taxon>asterids</taxon>
        <taxon>lamiids</taxon>
        <taxon>Gentianales</taxon>
        <taxon>Rubiaceae</taxon>
        <taxon>Cinchonoideae</taxon>
        <taxon>Cinchoneae</taxon>
        <taxon>Cinchona</taxon>
    </lineage>
</organism>
<proteinExistence type="predicted"/>
<dbReference type="EMBL" id="JBJUIK010000004">
    <property type="protein sequence ID" value="KAL3529355.1"/>
    <property type="molecule type" value="Genomic_DNA"/>
</dbReference>
<name>A0ABD3AC19_9GENT</name>